<dbReference type="InterPro" id="IPR001660">
    <property type="entry name" value="SAM"/>
</dbReference>
<dbReference type="Gene3D" id="1.10.287.1490">
    <property type="match status" value="1"/>
</dbReference>
<feature type="chain" id="PRO_5012325426" evidence="4">
    <location>
        <begin position="19"/>
        <end position="902"/>
    </location>
</feature>
<feature type="domain" description="Rho-GAP" evidence="7">
    <location>
        <begin position="255"/>
        <end position="453"/>
    </location>
</feature>
<dbReference type="GO" id="GO:0008286">
    <property type="term" value="P:insulin receptor signaling pathway"/>
    <property type="evidence" value="ECO:0007669"/>
    <property type="project" value="TreeGrafter"/>
</dbReference>
<dbReference type="PRINTS" id="PR00678">
    <property type="entry name" value="PI3KINASEP85"/>
</dbReference>
<dbReference type="InterPro" id="IPR032498">
    <property type="entry name" value="PI3K_P85_iSH2"/>
</dbReference>
<dbReference type="STRING" id="418985.A0A1V9X4P1"/>
<accession>A0A1V9X4P1</accession>
<evidence type="ECO:0000259" key="5">
    <source>
        <dbReference type="PROSITE" id="PS50001"/>
    </source>
</evidence>
<feature type="signal peptide" evidence="4">
    <location>
        <begin position="1"/>
        <end position="18"/>
    </location>
</feature>
<dbReference type="SUPFAM" id="SSF47769">
    <property type="entry name" value="SAM/Pointed domain"/>
    <property type="match status" value="1"/>
</dbReference>
<feature type="domain" description="SH2" evidence="5">
    <location>
        <begin position="797"/>
        <end position="891"/>
    </location>
</feature>
<keyword evidence="1 2" id="KW-0727">SH2 domain</keyword>
<gene>
    <name evidence="8" type="ORF">BIW11_02009</name>
</gene>
<dbReference type="SUPFAM" id="SSF48350">
    <property type="entry name" value="GTPase activation domain, GAP"/>
    <property type="match status" value="1"/>
</dbReference>
<dbReference type="PANTHER" id="PTHR10155:SF10">
    <property type="entry name" value="PI3K21B, ISOFORM B"/>
    <property type="match status" value="1"/>
</dbReference>
<dbReference type="GO" id="GO:0005942">
    <property type="term" value="C:phosphatidylinositol 3-kinase complex"/>
    <property type="evidence" value="ECO:0007669"/>
    <property type="project" value="TreeGrafter"/>
</dbReference>
<dbReference type="PROSITE" id="PS50001">
    <property type="entry name" value="SH2"/>
    <property type="match status" value="2"/>
</dbReference>
<evidence type="ECO:0000256" key="2">
    <source>
        <dbReference type="PROSITE-ProRule" id="PRU00191"/>
    </source>
</evidence>
<evidence type="ECO:0000259" key="6">
    <source>
        <dbReference type="PROSITE" id="PS50105"/>
    </source>
</evidence>
<dbReference type="CDD" id="cd00159">
    <property type="entry name" value="RhoGAP"/>
    <property type="match status" value="1"/>
</dbReference>
<evidence type="ECO:0000256" key="3">
    <source>
        <dbReference type="SAM" id="MobiDB-lite"/>
    </source>
</evidence>
<dbReference type="SUPFAM" id="SSF55550">
    <property type="entry name" value="SH2 domain"/>
    <property type="match status" value="2"/>
</dbReference>
<dbReference type="Pfam" id="PF07647">
    <property type="entry name" value="SAM_2"/>
    <property type="match status" value="1"/>
</dbReference>
<proteinExistence type="predicted"/>
<dbReference type="InterPro" id="IPR000198">
    <property type="entry name" value="RhoGAP_dom"/>
</dbReference>
<dbReference type="SMART" id="SM00252">
    <property type="entry name" value="SH2"/>
    <property type="match status" value="2"/>
</dbReference>
<keyword evidence="8" id="KW-0808">Transferase</keyword>
<dbReference type="FunFam" id="3.30.505.10:FF:000014">
    <property type="entry name" value="Phosphatidylinositol 3-kinase regulatory subunit alpha"/>
    <property type="match status" value="1"/>
</dbReference>
<protein>
    <submittedName>
        <fullName evidence="8">Phosphatidylinositol 3-kinase regulatory subunit alpha-like</fullName>
    </submittedName>
</protein>
<dbReference type="PRINTS" id="PR00401">
    <property type="entry name" value="SH2DOMAIN"/>
</dbReference>
<dbReference type="AlphaFoldDB" id="A0A1V9X4P1"/>
<dbReference type="Gene3D" id="3.30.505.10">
    <property type="entry name" value="SH2 domain"/>
    <property type="match status" value="2"/>
</dbReference>
<dbReference type="Pfam" id="PF16454">
    <property type="entry name" value="PI3K_P85_iSH2"/>
    <property type="match status" value="1"/>
</dbReference>
<reference evidence="8 9" key="1">
    <citation type="journal article" date="2017" name="Gigascience">
        <title>Draft genome of the honey bee ectoparasitic mite, Tropilaelaps mercedesae, is shaped by the parasitic life history.</title>
        <authorList>
            <person name="Dong X."/>
            <person name="Armstrong S.D."/>
            <person name="Xia D."/>
            <person name="Makepeace B.L."/>
            <person name="Darby A.C."/>
            <person name="Kadowaki T."/>
        </authorList>
    </citation>
    <scope>NUCLEOTIDE SEQUENCE [LARGE SCALE GENOMIC DNA]</scope>
    <source>
        <strain evidence="8">Wuxi-XJTLU</strain>
    </source>
</reference>
<dbReference type="GO" id="GO:0046854">
    <property type="term" value="P:phosphatidylinositol phosphate biosynthetic process"/>
    <property type="evidence" value="ECO:0007669"/>
    <property type="project" value="TreeGrafter"/>
</dbReference>
<organism evidence="8 9">
    <name type="scientific">Tropilaelaps mercedesae</name>
    <dbReference type="NCBI Taxonomy" id="418985"/>
    <lineage>
        <taxon>Eukaryota</taxon>
        <taxon>Metazoa</taxon>
        <taxon>Ecdysozoa</taxon>
        <taxon>Arthropoda</taxon>
        <taxon>Chelicerata</taxon>
        <taxon>Arachnida</taxon>
        <taxon>Acari</taxon>
        <taxon>Parasitiformes</taxon>
        <taxon>Mesostigmata</taxon>
        <taxon>Gamasina</taxon>
        <taxon>Dermanyssoidea</taxon>
        <taxon>Laelapidae</taxon>
        <taxon>Tropilaelaps</taxon>
    </lineage>
</organism>
<dbReference type="InParanoid" id="A0A1V9X4P1"/>
<evidence type="ECO:0000256" key="4">
    <source>
        <dbReference type="SAM" id="SignalP"/>
    </source>
</evidence>
<keyword evidence="9" id="KW-1185">Reference proteome</keyword>
<feature type="domain" description="SH2" evidence="5">
    <location>
        <begin position="492"/>
        <end position="587"/>
    </location>
</feature>
<dbReference type="FunFam" id="3.30.505.10:FF:000100">
    <property type="entry name" value="phosphatidylinositol 3-kinase regulatory subunit gamma"/>
    <property type="match status" value="1"/>
</dbReference>
<dbReference type="GO" id="GO:0046935">
    <property type="term" value="F:1-phosphatidylinositol-3-kinase regulator activity"/>
    <property type="evidence" value="ECO:0007669"/>
    <property type="project" value="TreeGrafter"/>
</dbReference>
<dbReference type="CDD" id="cd09942">
    <property type="entry name" value="SH2_nSH2_p85_like"/>
    <property type="match status" value="1"/>
</dbReference>
<dbReference type="InterPro" id="IPR008936">
    <property type="entry name" value="Rho_GTPase_activation_prot"/>
</dbReference>
<dbReference type="Pfam" id="PF00017">
    <property type="entry name" value="SH2"/>
    <property type="match status" value="2"/>
</dbReference>
<feature type="compositionally biased region" description="Low complexity" evidence="3">
    <location>
        <begin position="141"/>
        <end position="166"/>
    </location>
</feature>
<comment type="caution">
    <text evidence="8">The sequence shown here is derived from an EMBL/GenBank/DDBJ whole genome shotgun (WGS) entry which is preliminary data.</text>
</comment>
<dbReference type="Proteomes" id="UP000192247">
    <property type="component" value="Unassembled WGS sequence"/>
</dbReference>
<dbReference type="Gene3D" id="1.10.555.10">
    <property type="entry name" value="Rho GTPase activation protein"/>
    <property type="match status" value="1"/>
</dbReference>
<dbReference type="GO" id="GO:0016301">
    <property type="term" value="F:kinase activity"/>
    <property type="evidence" value="ECO:0007669"/>
    <property type="project" value="UniProtKB-KW"/>
</dbReference>
<feature type="domain" description="SAM" evidence="6">
    <location>
        <begin position="19"/>
        <end position="82"/>
    </location>
</feature>
<feature type="region of interest" description="Disordered" evidence="3">
    <location>
        <begin position="141"/>
        <end position="182"/>
    </location>
</feature>
<evidence type="ECO:0000313" key="8">
    <source>
        <dbReference type="EMBL" id="OQR68464.1"/>
    </source>
</evidence>
<evidence type="ECO:0000313" key="9">
    <source>
        <dbReference type="Proteomes" id="UP000192247"/>
    </source>
</evidence>
<dbReference type="PROSITE" id="PS50105">
    <property type="entry name" value="SAM_DOMAIN"/>
    <property type="match status" value="1"/>
</dbReference>
<dbReference type="InterPro" id="IPR013761">
    <property type="entry name" value="SAM/pointed_sf"/>
</dbReference>
<dbReference type="SMART" id="SM00324">
    <property type="entry name" value="RhoGAP"/>
    <property type="match status" value="1"/>
</dbReference>
<evidence type="ECO:0000256" key="1">
    <source>
        <dbReference type="ARBA" id="ARBA00022999"/>
    </source>
</evidence>
<dbReference type="PROSITE" id="PS50238">
    <property type="entry name" value="RHOGAP"/>
    <property type="match status" value="1"/>
</dbReference>
<keyword evidence="8" id="KW-0418">Kinase</keyword>
<evidence type="ECO:0000259" key="7">
    <source>
        <dbReference type="PROSITE" id="PS50238"/>
    </source>
</evidence>
<dbReference type="PANTHER" id="PTHR10155">
    <property type="entry name" value="PHOSPHATIDYLINOSITOL 3-KINASE REGULATORY SUBUNIT"/>
    <property type="match status" value="1"/>
</dbReference>
<dbReference type="InterPro" id="IPR035022">
    <property type="entry name" value="PI3kinase_P85_nSH2"/>
</dbReference>
<keyword evidence="4" id="KW-0732">Signal</keyword>
<dbReference type="InterPro" id="IPR036860">
    <property type="entry name" value="SH2_dom_sf"/>
</dbReference>
<dbReference type="Pfam" id="PF00620">
    <property type="entry name" value="RhoGAP"/>
    <property type="match status" value="1"/>
</dbReference>
<name>A0A1V9X4P1_9ACAR</name>
<dbReference type="EMBL" id="MNPL01024596">
    <property type="protein sequence ID" value="OQR68464.1"/>
    <property type="molecule type" value="Genomic_DNA"/>
</dbReference>
<dbReference type="Gene3D" id="1.10.150.50">
    <property type="entry name" value="Transcription Factor, Ets-1"/>
    <property type="match status" value="1"/>
</dbReference>
<dbReference type="InterPro" id="IPR000980">
    <property type="entry name" value="SH2"/>
</dbReference>
<sequence>MMYWSMLLIYLHLQPVSEWTTRNVLEWMASVNMISYSGPFESTAIQGSDLSGLDRHKLAGMGIKEDYPQQAILVCISELCRTRGIVLTFRGWILNSSSPPQQNLSSAEESACLGMGRLREDTKNSLNNNKEHNVTATATNHQNICSNNNNNNNDSTSSSSMSSRVSTPAPPVEESQQPRSSKTALTLLHQLQPVEKCHHCETSLPGKQGLVCSNTCGIVTHAACSTSTLTVSSESGRVTDVASERSPTAATGAPVELSKQFSAAEQAAPSFVLSCIEAIELLAHRNTSLDLYAIFGAHNEPPKDDVDRLVSTLREGDLKVCELNGFAIESFVAALKNYFYELSSPLIPVGFYDRFLEAARERNDDACALKLRQLVHQLPTQHESTLRALLAHLCRLCKLQFSRGLTHPPFDVVNAFCYVLLRPHWENISSIIKNTPLHVRICSLLLSRGEWGEPLPNFTVSSPPPALPPRKMSQPLQNNSESNQNALAAAEWYWGDISREDCNEKLKDTPDGTFLVRDPTSKGSGGFTLTLRQGGCNKLIKIVHRDGRYGFTDPLTFSSVVELVQHFRTNSLEQYNALLNVKLLYPVSRFKDDESCRYDVGTFRQLLVETNRNYLIQSVRLDQFHEQFGQIRQEVDLKQHALKSFDEAIRMYDFQIVLGKQQAAKFPEHKKAFQENQDLLVERQTVLRKEKEALDEDIKNRLEYQRQLEADMSTLRLEIAHLNKQRETSQINLLKAGVGKDEINKLLQESSQLEGYLGLPSTMYWNTVGAGTDPSAVNSKASTSESSSLPHNEVKNWLVESCTRPQAEQQLQGKPHGTFLVRKSQTGQYALSLVVRSKVEHCLIIKTERGYGFAEPHTTFPTLKCLVLHYSRRSLEEHNAKLKDTTLAMPVLAETNQAQQTS</sequence>
<dbReference type="OrthoDB" id="3175255at2759"/>